<protein>
    <submittedName>
        <fullName evidence="3">Uncharacterized protein</fullName>
    </submittedName>
</protein>
<feature type="non-terminal residue" evidence="3">
    <location>
        <position position="1"/>
    </location>
</feature>
<dbReference type="EMBL" id="CAXKWB010128955">
    <property type="protein sequence ID" value="CAL4241085.1"/>
    <property type="molecule type" value="Genomic_DNA"/>
</dbReference>
<dbReference type="AlphaFoldDB" id="A0AAV2STR3"/>
<evidence type="ECO:0000256" key="1">
    <source>
        <dbReference type="SAM" id="MobiDB-lite"/>
    </source>
</evidence>
<feature type="compositionally biased region" description="Polar residues" evidence="1">
    <location>
        <begin position="382"/>
        <end position="394"/>
    </location>
</feature>
<comment type="caution">
    <text evidence="3">The sequence shown here is derived from an EMBL/GenBank/DDBJ whole genome shotgun (WGS) entry which is preliminary data.</text>
</comment>
<keyword evidence="4" id="KW-1185">Reference proteome</keyword>
<feature type="non-terminal residue" evidence="3">
    <location>
        <position position="394"/>
    </location>
</feature>
<accession>A0AAV2STR3</accession>
<reference evidence="3 4" key="1">
    <citation type="submission" date="2024-05" db="EMBL/GenBank/DDBJ databases">
        <authorList>
            <person name="Wallberg A."/>
        </authorList>
    </citation>
    <scope>NUCLEOTIDE SEQUENCE [LARGE SCALE GENOMIC DNA]</scope>
</reference>
<organism evidence="3 4">
    <name type="scientific">Meganyctiphanes norvegica</name>
    <name type="common">Northern krill</name>
    <name type="synonym">Thysanopoda norvegica</name>
    <dbReference type="NCBI Taxonomy" id="48144"/>
    <lineage>
        <taxon>Eukaryota</taxon>
        <taxon>Metazoa</taxon>
        <taxon>Ecdysozoa</taxon>
        <taxon>Arthropoda</taxon>
        <taxon>Crustacea</taxon>
        <taxon>Multicrustacea</taxon>
        <taxon>Malacostraca</taxon>
        <taxon>Eumalacostraca</taxon>
        <taxon>Eucarida</taxon>
        <taxon>Euphausiacea</taxon>
        <taxon>Euphausiidae</taxon>
        <taxon>Meganyctiphanes</taxon>
    </lineage>
</organism>
<gene>
    <name evidence="3" type="ORF">MNOR_LOCUS40662</name>
</gene>
<name>A0AAV2STR3_MEGNR</name>
<evidence type="ECO:0000256" key="2">
    <source>
        <dbReference type="SAM" id="SignalP"/>
    </source>
</evidence>
<feature type="chain" id="PRO_5043449886" evidence="2">
    <location>
        <begin position="31"/>
        <end position="394"/>
    </location>
</feature>
<feature type="region of interest" description="Disordered" evidence="1">
    <location>
        <begin position="375"/>
        <end position="394"/>
    </location>
</feature>
<evidence type="ECO:0000313" key="3">
    <source>
        <dbReference type="EMBL" id="CAL4241085.1"/>
    </source>
</evidence>
<dbReference type="Proteomes" id="UP001497623">
    <property type="component" value="Unassembled WGS sequence"/>
</dbReference>
<proteinExistence type="predicted"/>
<sequence length="394" mass="43718">FDPTSEPTTNMKILPFLSCLVSLLPSPAWAQIQSGSRAESGHVGVLLPSANAFTADGSGNTLIGTTAAPLITSTTPAPSLLISNTHLPTVLVHDPTTGLTNILPPSNEHQLSGGQLAAGFQPIPHTGSNPLSNLQFNPQNGRLSFNDASNQVFNQQSGFIQQPGFIQQSSFNQQPGFIQQSSFNQQPGFIQQPDFNQQTEFNQQAGFNQGQNIAQQQINPILNVQHFRTLQFDQQQFNQQPFNQQQSNQHLLNQQQLNQQLLNQQFNQQQQGLSQQQGLNQQQEFNQQQIFNQQQFNPQQSFRQQPQFNLQQSFGHQQPGFTLQPGVTTQHVLIDEQVLNQIPGFGHPNFNQQLGALLVNDIDPNARLQNPNLRAVGRDQPIGQTNSFTKQPQS</sequence>
<feature type="signal peptide" evidence="2">
    <location>
        <begin position="1"/>
        <end position="30"/>
    </location>
</feature>
<keyword evidence="2" id="KW-0732">Signal</keyword>
<evidence type="ECO:0000313" key="4">
    <source>
        <dbReference type="Proteomes" id="UP001497623"/>
    </source>
</evidence>